<accession>A0A8S1K795</accession>
<organism evidence="1 2">
    <name type="scientific">Paramecium sonneborni</name>
    <dbReference type="NCBI Taxonomy" id="65129"/>
    <lineage>
        <taxon>Eukaryota</taxon>
        <taxon>Sar</taxon>
        <taxon>Alveolata</taxon>
        <taxon>Ciliophora</taxon>
        <taxon>Intramacronucleata</taxon>
        <taxon>Oligohymenophorea</taxon>
        <taxon>Peniculida</taxon>
        <taxon>Parameciidae</taxon>
        <taxon>Paramecium</taxon>
    </lineage>
</organism>
<protein>
    <submittedName>
        <fullName evidence="1">Uncharacterized protein</fullName>
    </submittedName>
</protein>
<gene>
    <name evidence="1" type="ORF">PSON_ATCC_30995.1.T0050410</name>
</gene>
<keyword evidence="2" id="KW-1185">Reference proteome</keyword>
<dbReference type="OrthoDB" id="303430at2759"/>
<reference evidence="1" key="1">
    <citation type="submission" date="2021-01" db="EMBL/GenBank/DDBJ databases">
        <authorList>
            <consortium name="Genoscope - CEA"/>
            <person name="William W."/>
        </authorList>
    </citation>
    <scope>NUCLEOTIDE SEQUENCE</scope>
</reference>
<dbReference type="AlphaFoldDB" id="A0A8S1K795"/>
<dbReference type="Proteomes" id="UP000692954">
    <property type="component" value="Unassembled WGS sequence"/>
</dbReference>
<proteinExistence type="predicted"/>
<name>A0A8S1K795_9CILI</name>
<evidence type="ECO:0000313" key="2">
    <source>
        <dbReference type="Proteomes" id="UP000692954"/>
    </source>
</evidence>
<evidence type="ECO:0000313" key="1">
    <source>
        <dbReference type="EMBL" id="CAD8051178.1"/>
    </source>
</evidence>
<dbReference type="EMBL" id="CAJJDN010000005">
    <property type="protein sequence ID" value="CAD8051178.1"/>
    <property type="molecule type" value="Genomic_DNA"/>
</dbReference>
<sequence length="89" mass="10352">MGCAIKKEKQFSTININEQNTIYFVIINGDQQFKKVKQQYKFTNSVPILGSIGQSSIITRRNKQFKSEKSKMVLEMNNIETSIYIQNKK</sequence>
<comment type="caution">
    <text evidence="1">The sequence shown here is derived from an EMBL/GenBank/DDBJ whole genome shotgun (WGS) entry which is preliminary data.</text>
</comment>